<dbReference type="PANTHER" id="PTHR30570:SF1">
    <property type="entry name" value="PHOSPHATE-BINDING PROTEIN PSTS"/>
    <property type="match status" value="1"/>
</dbReference>
<dbReference type="KEGG" id="crs:FQB35_06050"/>
<evidence type="ECO:0000313" key="13">
    <source>
        <dbReference type="Proteomes" id="UP000324646"/>
    </source>
</evidence>
<dbReference type="Proteomes" id="UP000324646">
    <property type="component" value="Chromosome"/>
</dbReference>
<comment type="similarity">
    <text evidence="3 10">Belongs to the PstS family.</text>
</comment>
<evidence type="ECO:0000256" key="4">
    <source>
        <dbReference type="ARBA" id="ARBA00011529"/>
    </source>
</evidence>
<dbReference type="PROSITE" id="PS51257">
    <property type="entry name" value="PROKAR_LIPOPROTEIN"/>
    <property type="match status" value="1"/>
</dbReference>
<gene>
    <name evidence="12" type="ORF">FQB35_06050</name>
</gene>
<comment type="subcellular location">
    <subcellularLocation>
        <location evidence="2 10">Cell membrane</location>
        <topology evidence="2 10">Lipid-anchor</topology>
    </subcellularLocation>
</comment>
<feature type="signal peptide" evidence="10">
    <location>
        <begin position="1"/>
        <end position="24"/>
    </location>
</feature>
<dbReference type="Pfam" id="PF12849">
    <property type="entry name" value="PBP_like_2"/>
    <property type="match status" value="1"/>
</dbReference>
<keyword evidence="10" id="KW-0472">Membrane</keyword>
<keyword evidence="8 10" id="KW-0564">Palmitate</keyword>
<comment type="subunit">
    <text evidence="4 10">The complex is composed of two ATP-binding proteins (PstB), two transmembrane proteins (PstC and PstA) and a solute-binding protein (PstS).</text>
</comment>
<sequence>MGESKMKKFLSVALILMLAVTMLAGCGSKGDTTTEEKTTEEALSGKIVIAGSTSVQPLSDELAAAFMEKYPKVSIEVQGGGSSVGVKSAADKIADIGASSREVKDSEKKLGLKEYVIAKDGIAVVVNPSNEVEDLTLEQIKKIFTGEITNWKEVGGKDQSITVVSREEGSGTRGAFIEITKVEEKNAEGKKVDKTTVNALVQPSTGAVKQTVANTPNAIGYISMGALDKAVKAVKVEGVEATEATAKAGTYKIARPFLYLTNGEESEVVKAYIEFVLNEGQEIVKEEFISVK</sequence>
<keyword evidence="10" id="KW-1003">Cell membrane</keyword>
<evidence type="ECO:0000256" key="9">
    <source>
        <dbReference type="ARBA" id="ARBA00023288"/>
    </source>
</evidence>
<evidence type="ECO:0000256" key="2">
    <source>
        <dbReference type="ARBA" id="ARBA00004193"/>
    </source>
</evidence>
<dbReference type="AlphaFoldDB" id="A0A5C0SGA4"/>
<evidence type="ECO:0000256" key="10">
    <source>
        <dbReference type="RuleBase" id="RU367119"/>
    </source>
</evidence>
<dbReference type="NCBIfam" id="TIGR02136">
    <property type="entry name" value="ptsS_2"/>
    <property type="match status" value="1"/>
</dbReference>
<evidence type="ECO:0000256" key="8">
    <source>
        <dbReference type="ARBA" id="ARBA00023139"/>
    </source>
</evidence>
<evidence type="ECO:0000256" key="1">
    <source>
        <dbReference type="ARBA" id="ARBA00002841"/>
    </source>
</evidence>
<dbReference type="GO" id="GO:0005886">
    <property type="term" value="C:plasma membrane"/>
    <property type="evidence" value="ECO:0007669"/>
    <property type="project" value="UniProtKB-SubCell"/>
</dbReference>
<proteinExistence type="inferred from homology"/>
<dbReference type="PANTHER" id="PTHR30570">
    <property type="entry name" value="PERIPLASMIC PHOSPHATE BINDING COMPONENT OF PHOSPHATE ABC TRANSPORTER"/>
    <property type="match status" value="1"/>
</dbReference>
<dbReference type="InterPro" id="IPR024370">
    <property type="entry name" value="PBP_domain"/>
</dbReference>
<keyword evidence="5 10" id="KW-0813">Transport</keyword>
<feature type="domain" description="PBP" evidence="11">
    <location>
        <begin position="38"/>
        <end position="278"/>
    </location>
</feature>
<evidence type="ECO:0000256" key="5">
    <source>
        <dbReference type="ARBA" id="ARBA00022448"/>
    </source>
</evidence>
<name>A0A5C0SGA4_CRATE</name>
<feature type="chain" id="PRO_5039763068" description="Phosphate-binding protein" evidence="10">
    <location>
        <begin position="25"/>
        <end position="292"/>
    </location>
</feature>
<evidence type="ECO:0000259" key="11">
    <source>
        <dbReference type="Pfam" id="PF12849"/>
    </source>
</evidence>
<evidence type="ECO:0000256" key="6">
    <source>
        <dbReference type="ARBA" id="ARBA00022592"/>
    </source>
</evidence>
<evidence type="ECO:0000256" key="7">
    <source>
        <dbReference type="ARBA" id="ARBA00022729"/>
    </source>
</evidence>
<comment type="function">
    <text evidence="10">Involved in the system for phosphate transport across the cytoplasmic membrane.</text>
</comment>
<keyword evidence="6 10" id="KW-0592">Phosphate transport</keyword>
<dbReference type="GO" id="GO:0042301">
    <property type="term" value="F:phosphate ion binding"/>
    <property type="evidence" value="ECO:0007669"/>
    <property type="project" value="UniProtKB-UniRule"/>
</dbReference>
<keyword evidence="7 10" id="KW-0732">Signal</keyword>
<dbReference type="OrthoDB" id="9790048at2"/>
<accession>A0A5C0SGA4</accession>
<protein>
    <recommendedName>
        <fullName evidence="10">Phosphate-binding protein</fullName>
    </recommendedName>
</protein>
<dbReference type="EMBL" id="CP042243">
    <property type="protein sequence ID" value="QEK13605.1"/>
    <property type="molecule type" value="Genomic_DNA"/>
</dbReference>
<dbReference type="SUPFAM" id="SSF53850">
    <property type="entry name" value="Periplasmic binding protein-like II"/>
    <property type="match status" value="1"/>
</dbReference>
<evidence type="ECO:0000313" key="12">
    <source>
        <dbReference type="EMBL" id="QEK13605.1"/>
    </source>
</evidence>
<dbReference type="InterPro" id="IPR011862">
    <property type="entry name" value="Phos-bd"/>
</dbReference>
<comment type="function">
    <text evidence="1">Part of the ABC transporter complex PstSACB involved in phosphate import.</text>
</comment>
<evidence type="ECO:0000256" key="3">
    <source>
        <dbReference type="ARBA" id="ARBA00008725"/>
    </source>
</evidence>
<dbReference type="CDD" id="cd13653">
    <property type="entry name" value="PBP2_phosphate_like_1"/>
    <property type="match status" value="1"/>
</dbReference>
<dbReference type="Gene3D" id="3.40.190.10">
    <property type="entry name" value="Periplasmic binding protein-like II"/>
    <property type="match status" value="2"/>
</dbReference>
<reference evidence="12 13" key="1">
    <citation type="submission" date="2019-07" db="EMBL/GenBank/DDBJ databases">
        <title>Complete genome of Crassaminicella thermophila SY095.</title>
        <authorList>
            <person name="Li X."/>
        </authorList>
    </citation>
    <scope>NUCLEOTIDE SEQUENCE [LARGE SCALE GENOMIC DNA]</scope>
    <source>
        <strain evidence="12 13">SY095</strain>
    </source>
</reference>
<keyword evidence="9 10" id="KW-0449">Lipoprotein</keyword>
<dbReference type="GO" id="GO:0006817">
    <property type="term" value="P:phosphate ion transport"/>
    <property type="evidence" value="ECO:0007669"/>
    <property type="project" value="UniProtKB-UniRule"/>
</dbReference>
<keyword evidence="13" id="KW-1185">Reference proteome</keyword>
<dbReference type="InterPro" id="IPR050811">
    <property type="entry name" value="Phosphate_ABC_transporter"/>
</dbReference>
<organism evidence="12 13">
    <name type="scientific">Crassaminicella thermophila</name>
    <dbReference type="NCBI Taxonomy" id="2599308"/>
    <lineage>
        <taxon>Bacteria</taxon>
        <taxon>Bacillati</taxon>
        <taxon>Bacillota</taxon>
        <taxon>Clostridia</taxon>
        <taxon>Eubacteriales</taxon>
        <taxon>Clostridiaceae</taxon>
        <taxon>Crassaminicella</taxon>
    </lineage>
</organism>